<dbReference type="EC" id="3.6.4.13" evidence="1"/>
<accession>A0A915CQF2</accession>
<evidence type="ECO:0000313" key="9">
    <source>
        <dbReference type="WBParaSite" id="jg11103"/>
    </source>
</evidence>
<dbReference type="Proteomes" id="UP000887574">
    <property type="component" value="Unplaced"/>
</dbReference>
<evidence type="ECO:0000256" key="1">
    <source>
        <dbReference type="ARBA" id="ARBA00012552"/>
    </source>
</evidence>
<evidence type="ECO:0000256" key="3">
    <source>
        <dbReference type="ARBA" id="ARBA00022801"/>
    </source>
</evidence>
<dbReference type="WBParaSite" id="jg11103">
    <property type="protein sequence ID" value="jg11103"/>
    <property type="gene ID" value="jg11103"/>
</dbReference>
<dbReference type="GO" id="GO:0016787">
    <property type="term" value="F:hydrolase activity"/>
    <property type="evidence" value="ECO:0007669"/>
    <property type="project" value="UniProtKB-KW"/>
</dbReference>
<keyword evidence="2" id="KW-0547">Nucleotide-binding</keyword>
<evidence type="ECO:0000313" key="8">
    <source>
        <dbReference type="Proteomes" id="UP000887574"/>
    </source>
</evidence>
<keyword evidence="4" id="KW-0347">Helicase</keyword>
<dbReference type="SUPFAM" id="SSF52540">
    <property type="entry name" value="P-loop containing nucleoside triphosphate hydrolases"/>
    <property type="match status" value="1"/>
</dbReference>
<feature type="domain" description="DEAD-box RNA helicase Q" evidence="7">
    <location>
        <begin position="1"/>
        <end position="29"/>
    </location>
</feature>
<dbReference type="GO" id="GO:0003724">
    <property type="term" value="F:RNA helicase activity"/>
    <property type="evidence" value="ECO:0007669"/>
    <property type="project" value="UniProtKB-EC"/>
</dbReference>
<dbReference type="PROSITE" id="PS51195">
    <property type="entry name" value="Q_MOTIF"/>
    <property type="match status" value="1"/>
</dbReference>
<name>A0A915CQF2_9BILA</name>
<protein>
    <recommendedName>
        <fullName evidence="1">RNA helicase</fullName>
        <ecNumber evidence="1">3.6.4.13</ecNumber>
    </recommendedName>
</protein>
<organism evidence="8 9">
    <name type="scientific">Ditylenchus dipsaci</name>
    <dbReference type="NCBI Taxonomy" id="166011"/>
    <lineage>
        <taxon>Eukaryota</taxon>
        <taxon>Metazoa</taxon>
        <taxon>Ecdysozoa</taxon>
        <taxon>Nematoda</taxon>
        <taxon>Chromadorea</taxon>
        <taxon>Rhabditida</taxon>
        <taxon>Tylenchina</taxon>
        <taxon>Tylenchomorpha</taxon>
        <taxon>Sphaerularioidea</taxon>
        <taxon>Anguinidae</taxon>
        <taxon>Anguininae</taxon>
        <taxon>Ditylenchus</taxon>
    </lineage>
</organism>
<dbReference type="InterPro" id="IPR014014">
    <property type="entry name" value="RNA_helicase_DEAD_Q_motif"/>
</dbReference>
<keyword evidence="3" id="KW-0378">Hydrolase</keyword>
<proteinExistence type="predicted"/>
<evidence type="ECO:0000256" key="5">
    <source>
        <dbReference type="ARBA" id="ARBA00022840"/>
    </source>
</evidence>
<dbReference type="AlphaFoldDB" id="A0A915CQF2"/>
<sequence>MSFKELGIGRFLTNQLDELNLKTPTTVQSACIPKILEGCDVLGCAKTELEKRWLLHYQSYRSYLMTHSEYMP</sequence>
<dbReference type="InterPro" id="IPR027417">
    <property type="entry name" value="P-loop_NTPase"/>
</dbReference>
<keyword evidence="8" id="KW-1185">Reference proteome</keyword>
<dbReference type="GO" id="GO:0005524">
    <property type="term" value="F:ATP binding"/>
    <property type="evidence" value="ECO:0007669"/>
    <property type="project" value="UniProtKB-KW"/>
</dbReference>
<dbReference type="Gene3D" id="3.40.50.300">
    <property type="entry name" value="P-loop containing nucleotide triphosphate hydrolases"/>
    <property type="match status" value="1"/>
</dbReference>
<feature type="short sequence motif" description="Q motif" evidence="6">
    <location>
        <begin position="1"/>
        <end position="29"/>
    </location>
</feature>
<evidence type="ECO:0000259" key="7">
    <source>
        <dbReference type="PROSITE" id="PS51195"/>
    </source>
</evidence>
<evidence type="ECO:0000256" key="2">
    <source>
        <dbReference type="ARBA" id="ARBA00022741"/>
    </source>
</evidence>
<evidence type="ECO:0000256" key="4">
    <source>
        <dbReference type="ARBA" id="ARBA00022806"/>
    </source>
</evidence>
<reference evidence="9" key="1">
    <citation type="submission" date="2022-11" db="UniProtKB">
        <authorList>
            <consortium name="WormBaseParasite"/>
        </authorList>
    </citation>
    <scope>IDENTIFICATION</scope>
</reference>
<evidence type="ECO:0000256" key="6">
    <source>
        <dbReference type="PROSITE-ProRule" id="PRU00552"/>
    </source>
</evidence>
<keyword evidence="5" id="KW-0067">ATP-binding</keyword>